<reference evidence="2 3" key="1">
    <citation type="journal article" date="2018" name="BMC Genomics">
        <title>Comparative genome analyses reveal sequence features reflecting distinct modes of host-adaptation between dicot and monocot powdery mildew.</title>
        <authorList>
            <person name="Wu Y."/>
            <person name="Ma X."/>
            <person name="Pan Z."/>
            <person name="Kale S.D."/>
            <person name="Song Y."/>
            <person name="King H."/>
            <person name="Zhang Q."/>
            <person name="Presley C."/>
            <person name="Deng X."/>
            <person name="Wei C.I."/>
            <person name="Xiao S."/>
        </authorList>
    </citation>
    <scope>NUCLEOTIDE SEQUENCE [LARGE SCALE GENOMIC DNA]</scope>
    <source>
        <strain evidence="2">UCSC1</strain>
    </source>
</reference>
<dbReference type="EMBL" id="MCBR01008220">
    <property type="protein sequence ID" value="RKF74919.1"/>
    <property type="molecule type" value="Genomic_DNA"/>
</dbReference>
<organism evidence="2 3">
    <name type="scientific">Golovinomyces cichoracearum</name>
    <dbReference type="NCBI Taxonomy" id="62708"/>
    <lineage>
        <taxon>Eukaryota</taxon>
        <taxon>Fungi</taxon>
        <taxon>Dikarya</taxon>
        <taxon>Ascomycota</taxon>
        <taxon>Pezizomycotina</taxon>
        <taxon>Leotiomycetes</taxon>
        <taxon>Erysiphales</taxon>
        <taxon>Erysiphaceae</taxon>
        <taxon>Golovinomyces</taxon>
    </lineage>
</organism>
<feature type="compositionally biased region" description="Polar residues" evidence="1">
    <location>
        <begin position="1"/>
        <end position="24"/>
    </location>
</feature>
<name>A0A420IK37_9PEZI</name>
<evidence type="ECO:0000313" key="3">
    <source>
        <dbReference type="Proteomes" id="UP000285405"/>
    </source>
</evidence>
<evidence type="ECO:0000256" key="1">
    <source>
        <dbReference type="SAM" id="MobiDB-lite"/>
    </source>
</evidence>
<feature type="region of interest" description="Disordered" evidence="1">
    <location>
        <begin position="1"/>
        <end position="25"/>
    </location>
</feature>
<dbReference type="AlphaFoldDB" id="A0A420IK37"/>
<comment type="caution">
    <text evidence="2">The sequence shown here is derived from an EMBL/GenBank/DDBJ whole genome shotgun (WGS) entry which is preliminary data.</text>
</comment>
<proteinExistence type="predicted"/>
<dbReference type="Proteomes" id="UP000285405">
    <property type="component" value="Unassembled WGS sequence"/>
</dbReference>
<evidence type="ECO:0000313" key="2">
    <source>
        <dbReference type="EMBL" id="RKF74919.1"/>
    </source>
</evidence>
<gene>
    <name evidence="2" type="ORF">GcC1_082030</name>
</gene>
<sequence length="42" mass="4948">MSRRSGFTSLLQHQTTSPAETTQHPFKIRKAKLDRIFYKKVI</sequence>
<protein>
    <submittedName>
        <fullName evidence="2">Uncharacterized protein</fullName>
    </submittedName>
</protein>
<accession>A0A420IK37</accession>